<dbReference type="GO" id="GO:0009060">
    <property type="term" value="P:aerobic respiration"/>
    <property type="evidence" value="ECO:0007669"/>
    <property type="project" value="TreeGrafter"/>
</dbReference>
<dbReference type="EMBL" id="AZQP01000022">
    <property type="protein sequence ID" value="EYE88365.1"/>
    <property type="molecule type" value="Genomic_DNA"/>
</dbReference>
<feature type="compositionally biased region" description="Low complexity" evidence="5">
    <location>
        <begin position="133"/>
        <end position="149"/>
    </location>
</feature>
<dbReference type="PANTHER" id="PTHR10849:SF35">
    <property type="entry name" value="FORMATE HYDROGENLYASE SUBUNIT 6-RELATED"/>
    <property type="match status" value="1"/>
</dbReference>
<comment type="caution">
    <text evidence="7">The sequence shown here is derived from an EMBL/GenBank/DDBJ whole genome shotgun (WGS) entry which is preliminary data.</text>
</comment>
<evidence type="ECO:0000259" key="6">
    <source>
        <dbReference type="PROSITE" id="PS51379"/>
    </source>
</evidence>
<reference evidence="7 8" key="1">
    <citation type="journal article" date="2014" name="Genome Announc.">
        <title>Draft Genome Sequence of Fervidicella metallireducens Strain AeBT, an Iron-Reducing Thermoanaerobe from the Great Artesian Basin.</title>
        <authorList>
            <person name="Patel B.K."/>
        </authorList>
    </citation>
    <scope>NUCLEOTIDE SEQUENCE [LARGE SCALE GENOMIC DNA]</scope>
    <source>
        <strain evidence="7 8">AeB</strain>
    </source>
</reference>
<dbReference type="GO" id="GO:0003954">
    <property type="term" value="F:NADH dehydrogenase activity"/>
    <property type="evidence" value="ECO:0007669"/>
    <property type="project" value="TreeGrafter"/>
</dbReference>
<dbReference type="InterPro" id="IPR017896">
    <property type="entry name" value="4Fe4S_Fe-S-bd"/>
</dbReference>
<evidence type="ECO:0000256" key="5">
    <source>
        <dbReference type="SAM" id="MobiDB-lite"/>
    </source>
</evidence>
<evidence type="ECO:0000256" key="3">
    <source>
        <dbReference type="ARBA" id="ARBA00023004"/>
    </source>
</evidence>
<feature type="region of interest" description="Disordered" evidence="5">
    <location>
        <begin position="124"/>
        <end position="162"/>
    </location>
</feature>
<keyword evidence="2" id="KW-0677">Repeat</keyword>
<keyword evidence="4" id="KW-0411">Iron-sulfur</keyword>
<protein>
    <recommendedName>
        <fullName evidence="6">4Fe-4S ferredoxin-type domain-containing protein</fullName>
    </recommendedName>
</protein>
<feature type="domain" description="4Fe-4S ferredoxin-type" evidence="6">
    <location>
        <begin position="72"/>
        <end position="101"/>
    </location>
</feature>
<gene>
    <name evidence="7" type="ORF">Q428_08175</name>
</gene>
<dbReference type="GO" id="GO:0051539">
    <property type="term" value="F:4 iron, 4 sulfur cluster binding"/>
    <property type="evidence" value="ECO:0007669"/>
    <property type="project" value="InterPro"/>
</dbReference>
<keyword evidence="3" id="KW-0408">Iron</keyword>
<accession>A0A017RWP9</accession>
<dbReference type="RefSeq" id="WP_051515048.1">
    <property type="nucleotide sequence ID" value="NZ_AZQP01000022.1"/>
</dbReference>
<dbReference type="GO" id="GO:0016020">
    <property type="term" value="C:membrane"/>
    <property type="evidence" value="ECO:0007669"/>
    <property type="project" value="InterPro"/>
</dbReference>
<dbReference type="STRING" id="1403537.Q428_08175"/>
<evidence type="ECO:0000256" key="4">
    <source>
        <dbReference type="ARBA" id="ARBA00023014"/>
    </source>
</evidence>
<name>A0A017RWP9_9CLOT</name>
<dbReference type="GO" id="GO:0046872">
    <property type="term" value="F:metal ion binding"/>
    <property type="evidence" value="ECO:0007669"/>
    <property type="project" value="UniProtKB-KW"/>
</dbReference>
<evidence type="ECO:0000256" key="2">
    <source>
        <dbReference type="ARBA" id="ARBA00022737"/>
    </source>
</evidence>
<dbReference type="Pfam" id="PF12838">
    <property type="entry name" value="Fer4_7"/>
    <property type="match status" value="1"/>
</dbReference>
<dbReference type="SUPFAM" id="SSF54862">
    <property type="entry name" value="4Fe-4S ferredoxins"/>
    <property type="match status" value="1"/>
</dbReference>
<dbReference type="AlphaFoldDB" id="A0A017RWP9"/>
<dbReference type="OrthoDB" id="9803192at2"/>
<dbReference type="PROSITE" id="PS51379">
    <property type="entry name" value="4FE4S_FER_2"/>
    <property type="match status" value="2"/>
</dbReference>
<sequence length="162" mass="17828">MKFPFLKEAITSLTKKPSTELYPLVKKEAPEGYRGRIKFHADKCINCGMCIRVCAPDAITRTIEKTEEGDKITFQFYLGQCTFCQMCADFCAKKAIELTKDYSMVGTDEEDFMVRGTFIKKLPPKPPVPPAGAAPAAAKAPAAAPAATEKPAEKAEDKKEEK</sequence>
<organism evidence="7 8">
    <name type="scientific">Fervidicella metallireducens AeB</name>
    <dbReference type="NCBI Taxonomy" id="1403537"/>
    <lineage>
        <taxon>Bacteria</taxon>
        <taxon>Bacillati</taxon>
        <taxon>Bacillota</taxon>
        <taxon>Clostridia</taxon>
        <taxon>Eubacteriales</taxon>
        <taxon>Clostridiaceae</taxon>
        <taxon>Fervidicella</taxon>
    </lineage>
</organism>
<evidence type="ECO:0000313" key="7">
    <source>
        <dbReference type="EMBL" id="EYE88365.1"/>
    </source>
</evidence>
<feature type="domain" description="4Fe-4S ferredoxin-type" evidence="6">
    <location>
        <begin position="35"/>
        <end position="64"/>
    </location>
</feature>
<dbReference type="Gene3D" id="3.30.70.3270">
    <property type="match status" value="1"/>
</dbReference>
<feature type="compositionally biased region" description="Basic and acidic residues" evidence="5">
    <location>
        <begin position="150"/>
        <end position="162"/>
    </location>
</feature>
<dbReference type="PANTHER" id="PTHR10849">
    <property type="entry name" value="NADH DEHYDROGENASE UBIQUINONE IRON-SULFUR PROTEIN 8, MITOCHONDRIAL"/>
    <property type="match status" value="1"/>
</dbReference>
<dbReference type="InterPro" id="IPR010226">
    <property type="entry name" value="NADH_quinone_OxRdtase_chainI"/>
</dbReference>
<keyword evidence="8" id="KW-1185">Reference proteome</keyword>
<evidence type="ECO:0000313" key="8">
    <source>
        <dbReference type="Proteomes" id="UP000019681"/>
    </source>
</evidence>
<evidence type="ECO:0000256" key="1">
    <source>
        <dbReference type="ARBA" id="ARBA00022723"/>
    </source>
</evidence>
<proteinExistence type="predicted"/>
<keyword evidence="1" id="KW-0479">Metal-binding</keyword>
<dbReference type="Proteomes" id="UP000019681">
    <property type="component" value="Unassembled WGS sequence"/>
</dbReference>